<proteinExistence type="predicted"/>
<dbReference type="PROSITE" id="PS51257">
    <property type="entry name" value="PROKAR_LIPOPROTEIN"/>
    <property type="match status" value="1"/>
</dbReference>
<evidence type="ECO:0000313" key="1">
    <source>
        <dbReference type="EMBL" id="MDV2079222.1"/>
    </source>
</evidence>
<comment type="caution">
    <text evidence="1">The sequence shown here is derived from an EMBL/GenBank/DDBJ whole genome shotgun (WGS) entry which is preliminary data.</text>
</comment>
<dbReference type="Proteomes" id="UP001269819">
    <property type="component" value="Unassembled WGS sequence"/>
</dbReference>
<keyword evidence="2" id="KW-1185">Reference proteome</keyword>
<accession>A0ABU3VY51</accession>
<gene>
    <name evidence="1" type="ORF">RYS15_11010</name>
</gene>
<evidence type="ECO:0000313" key="2">
    <source>
        <dbReference type="Proteomes" id="UP001269819"/>
    </source>
</evidence>
<reference evidence="1 2" key="1">
    <citation type="submission" date="2023-10" db="EMBL/GenBank/DDBJ databases">
        <title>Characteristics and mechanism of a salt-tolerant marine origin heterotrophic nitrifying- aerobic denitrifying bacteria Marinobacter xestospongiae HN1.</title>
        <authorList>
            <person name="Qi R."/>
        </authorList>
    </citation>
    <scope>NUCLEOTIDE SEQUENCE [LARGE SCALE GENOMIC DNA]</scope>
    <source>
        <strain evidence="1 2">HN1</strain>
    </source>
</reference>
<name>A0ABU3VY51_9GAMM</name>
<evidence type="ECO:0008006" key="3">
    <source>
        <dbReference type="Google" id="ProtNLM"/>
    </source>
</evidence>
<dbReference type="EMBL" id="JAWIIJ010000006">
    <property type="protein sequence ID" value="MDV2079222.1"/>
    <property type="molecule type" value="Genomic_DNA"/>
</dbReference>
<protein>
    <recommendedName>
        <fullName evidence="3">Lipoprotein</fullName>
    </recommendedName>
</protein>
<sequence>MPMVTTKAKMVGLLGMSVFLVGCSNESDCLTSDTLQEVATADDARAIYLRVSGLQEKEFFYELYDRQPTFDRCGAADIKPLSVSHIDREQGAPSAINVYGSSVDVAYSEESDAVSEASLVNVRVVIK</sequence>
<organism evidence="1 2">
    <name type="scientific">Marinobacter xestospongiae</name>
    <dbReference type="NCBI Taxonomy" id="994319"/>
    <lineage>
        <taxon>Bacteria</taxon>
        <taxon>Pseudomonadati</taxon>
        <taxon>Pseudomonadota</taxon>
        <taxon>Gammaproteobacteria</taxon>
        <taxon>Pseudomonadales</taxon>
        <taxon>Marinobacteraceae</taxon>
        <taxon>Marinobacter</taxon>
    </lineage>
</organism>